<evidence type="ECO:0000313" key="9">
    <source>
        <dbReference type="Proteomes" id="UP001634394"/>
    </source>
</evidence>
<evidence type="ECO:0000313" key="8">
    <source>
        <dbReference type="EMBL" id="KAL3888347.1"/>
    </source>
</evidence>
<dbReference type="SMART" id="SM00184">
    <property type="entry name" value="RING"/>
    <property type="match status" value="1"/>
</dbReference>
<protein>
    <submittedName>
        <fullName evidence="8">Uncharacterized protein</fullName>
    </submittedName>
</protein>
<dbReference type="PANTHER" id="PTHR25462:SF296">
    <property type="entry name" value="MEIOTIC P26, ISOFORM F"/>
    <property type="match status" value="1"/>
</dbReference>
<comment type="caution">
    <text evidence="8">The sequence shown here is derived from an EMBL/GenBank/DDBJ whole genome shotgun (WGS) entry which is preliminary data.</text>
</comment>
<dbReference type="Gene3D" id="2.120.10.30">
    <property type="entry name" value="TolB, C-terminal domain"/>
    <property type="match status" value="1"/>
</dbReference>
<gene>
    <name evidence="8" type="ORF">ACJMK2_000717</name>
</gene>
<evidence type="ECO:0000259" key="7">
    <source>
        <dbReference type="PROSITE" id="PS50119"/>
    </source>
</evidence>
<evidence type="ECO:0000256" key="5">
    <source>
        <dbReference type="PROSITE-ProRule" id="PRU00024"/>
    </source>
</evidence>
<evidence type="ECO:0000256" key="2">
    <source>
        <dbReference type="ARBA" id="ARBA00022723"/>
    </source>
</evidence>
<dbReference type="SUPFAM" id="SSF101898">
    <property type="entry name" value="NHL repeat"/>
    <property type="match status" value="1"/>
</dbReference>
<sequence>MASVRSNSVAIHDIQGIDVDELNGHQCPLCLKLFRSPRQLPCYHSFCHKCLQYHITSTAFVKETEKEFSCPICGTVIRSTHEIPIDKWVYSFPRDTLLLSVLIKSNVKVDLGCDTCQAEDGTSLAEDFCVECKEAVCAKCSKSHRTKSRTSGHSIINLTKLGNEQSVFLQRDSLFSCHDHTNKIAVFYCKKHDSQLCSKCYVDSHMNCPEILTLASETPTITDTLSQVKKQMAQLEDQLKSFVKIKKTNLAELPSQIQKLTHEIRILKQSINDSLDLLEQCVSMEGERIRKEEEITGEKLIHGCLSQITAVRTCNAIVDSIGKFATRSQMFLLAKKITEQHFLTSTKIEEQYSKNDKLTFHLMVNPQVKAVSSIPSDSIAELKWKREYIDTTTGRPLRSVEAKALDTIEVKCPDAKHPRYTDLTFLNHKYVILVDFDNRRCILSDTSFVYVASCTLPENPVNICVAGEGVVAVTIPYQKRIQFLAVTNKSISPTVSIPTKHKCYGIASVNQEDMIVSGPCGDGKLYYWSLITVDGKEKAYHEFEGRDTSQTYMALNSSKTRMYISVFTDNAVHCFGLDGKKYFTSKHDGLKNPLSVNVDGDDNIYVVGVGSHNIAQISSDGEIRTFITKEIPMNPTAMCFYENDKFLLTCYQNKDLYIFRLIRT</sequence>
<evidence type="ECO:0000256" key="3">
    <source>
        <dbReference type="ARBA" id="ARBA00022771"/>
    </source>
</evidence>
<organism evidence="8 9">
    <name type="scientific">Sinanodonta woodiana</name>
    <name type="common">Chinese pond mussel</name>
    <name type="synonym">Anodonta woodiana</name>
    <dbReference type="NCBI Taxonomy" id="1069815"/>
    <lineage>
        <taxon>Eukaryota</taxon>
        <taxon>Metazoa</taxon>
        <taxon>Spiralia</taxon>
        <taxon>Lophotrochozoa</taxon>
        <taxon>Mollusca</taxon>
        <taxon>Bivalvia</taxon>
        <taxon>Autobranchia</taxon>
        <taxon>Heteroconchia</taxon>
        <taxon>Palaeoheterodonta</taxon>
        <taxon>Unionida</taxon>
        <taxon>Unionoidea</taxon>
        <taxon>Unionidae</taxon>
        <taxon>Unioninae</taxon>
        <taxon>Sinanodonta</taxon>
    </lineage>
</organism>
<accession>A0ABD3XQ48</accession>
<dbReference type="InterPro" id="IPR017907">
    <property type="entry name" value="Znf_RING_CS"/>
</dbReference>
<dbReference type="InterPro" id="IPR011042">
    <property type="entry name" value="6-blade_b-propeller_TolB-like"/>
</dbReference>
<keyword evidence="2" id="KW-0479">Metal-binding</keyword>
<dbReference type="EMBL" id="JBJQND010000001">
    <property type="protein sequence ID" value="KAL3888347.1"/>
    <property type="molecule type" value="Genomic_DNA"/>
</dbReference>
<name>A0ABD3XQ48_SINWO</name>
<dbReference type="Pfam" id="PF13445">
    <property type="entry name" value="zf-RING_UBOX"/>
    <property type="match status" value="1"/>
</dbReference>
<dbReference type="PROSITE" id="PS50119">
    <property type="entry name" value="ZF_BBOX"/>
    <property type="match status" value="1"/>
</dbReference>
<dbReference type="InterPro" id="IPR013083">
    <property type="entry name" value="Znf_RING/FYVE/PHD"/>
</dbReference>
<evidence type="ECO:0000259" key="6">
    <source>
        <dbReference type="PROSITE" id="PS50089"/>
    </source>
</evidence>
<dbReference type="Gene3D" id="3.30.160.60">
    <property type="entry name" value="Classic Zinc Finger"/>
    <property type="match status" value="1"/>
</dbReference>
<dbReference type="SUPFAM" id="SSF57850">
    <property type="entry name" value="RING/U-box"/>
    <property type="match status" value="1"/>
</dbReference>
<feature type="domain" description="B box-type" evidence="7">
    <location>
        <begin position="113"/>
        <end position="158"/>
    </location>
</feature>
<dbReference type="Proteomes" id="UP001634394">
    <property type="component" value="Unassembled WGS sequence"/>
</dbReference>
<dbReference type="GO" id="GO:0008270">
    <property type="term" value="F:zinc ion binding"/>
    <property type="evidence" value="ECO:0007669"/>
    <property type="project" value="UniProtKB-KW"/>
</dbReference>
<dbReference type="Gene3D" id="3.30.40.10">
    <property type="entry name" value="Zinc/RING finger domain, C3HC4 (zinc finger)"/>
    <property type="match status" value="1"/>
</dbReference>
<proteinExistence type="predicted"/>
<dbReference type="PROSITE" id="PS50089">
    <property type="entry name" value="ZF_RING_2"/>
    <property type="match status" value="1"/>
</dbReference>
<feature type="domain" description="RING-type" evidence="6">
    <location>
        <begin position="27"/>
        <end position="73"/>
    </location>
</feature>
<evidence type="ECO:0000256" key="1">
    <source>
        <dbReference type="ARBA" id="ARBA00022553"/>
    </source>
</evidence>
<dbReference type="InterPro" id="IPR000315">
    <property type="entry name" value="Znf_B-box"/>
</dbReference>
<dbReference type="InterPro" id="IPR001841">
    <property type="entry name" value="Znf_RING"/>
</dbReference>
<dbReference type="AlphaFoldDB" id="A0ABD3XQ48"/>
<dbReference type="PROSITE" id="PS00518">
    <property type="entry name" value="ZF_RING_1"/>
    <property type="match status" value="1"/>
</dbReference>
<keyword evidence="3 5" id="KW-0863">Zinc-finger</keyword>
<evidence type="ECO:0000256" key="4">
    <source>
        <dbReference type="ARBA" id="ARBA00022833"/>
    </source>
</evidence>
<reference evidence="8 9" key="1">
    <citation type="submission" date="2024-11" db="EMBL/GenBank/DDBJ databases">
        <title>Chromosome-level genome assembly of the freshwater bivalve Anodonta woodiana.</title>
        <authorList>
            <person name="Chen X."/>
        </authorList>
    </citation>
    <scope>NUCLEOTIDE SEQUENCE [LARGE SCALE GENOMIC DNA]</scope>
    <source>
        <strain evidence="8">MN2024</strain>
        <tissue evidence="8">Gills</tissue>
    </source>
</reference>
<dbReference type="InterPro" id="IPR047153">
    <property type="entry name" value="TRIM45/56/19-like"/>
</dbReference>
<dbReference type="PANTHER" id="PTHR25462">
    <property type="entry name" value="BONUS, ISOFORM C-RELATED"/>
    <property type="match status" value="1"/>
</dbReference>
<dbReference type="InterPro" id="IPR027370">
    <property type="entry name" value="Znf-RING_euk"/>
</dbReference>
<keyword evidence="1" id="KW-0597">Phosphoprotein</keyword>
<keyword evidence="9" id="KW-1185">Reference proteome</keyword>
<keyword evidence="4" id="KW-0862">Zinc</keyword>